<evidence type="ECO:0000313" key="1">
    <source>
        <dbReference type="EMBL" id="RDX91858.1"/>
    </source>
</evidence>
<accession>A0A371GMT3</accession>
<proteinExistence type="predicted"/>
<keyword evidence="2" id="KW-1185">Reference proteome</keyword>
<reference evidence="1" key="1">
    <citation type="submission" date="2018-05" db="EMBL/GenBank/DDBJ databases">
        <title>Draft genome of Mucuna pruriens seed.</title>
        <authorList>
            <person name="Nnadi N.E."/>
            <person name="Vos R."/>
            <person name="Hasami M.H."/>
            <person name="Devisetty U.K."/>
            <person name="Aguiy J.C."/>
        </authorList>
    </citation>
    <scope>NUCLEOTIDE SEQUENCE [LARGE SCALE GENOMIC DNA]</scope>
    <source>
        <strain evidence="1">JCA_2017</strain>
    </source>
</reference>
<evidence type="ECO:0008006" key="3">
    <source>
        <dbReference type="Google" id="ProtNLM"/>
    </source>
</evidence>
<feature type="non-terminal residue" evidence="1">
    <location>
        <position position="1"/>
    </location>
</feature>
<protein>
    <recommendedName>
        <fullName evidence="3">Retrotransposon gag domain-containing protein</fullName>
    </recommendedName>
</protein>
<dbReference type="EMBL" id="QJKJ01005017">
    <property type="protein sequence ID" value="RDX91858.1"/>
    <property type="molecule type" value="Genomic_DNA"/>
</dbReference>
<gene>
    <name evidence="1" type="ORF">CR513_26106</name>
</gene>
<dbReference type="AlphaFoldDB" id="A0A371GMT3"/>
<dbReference type="Proteomes" id="UP000257109">
    <property type="component" value="Unassembled WGS sequence"/>
</dbReference>
<comment type="caution">
    <text evidence="1">The sequence shown here is derived from an EMBL/GenBank/DDBJ whole genome shotgun (WGS) entry which is preliminary data.</text>
</comment>
<dbReference type="OrthoDB" id="1731207at2759"/>
<sequence length="160" mass="18904">MQRFVLGILQKLKKVKKIKKVDSNSDDNGVSDGRDDHVEHLVRRHERPHIYDVIKKNPWSLIKGKIPSFSGNGNTDWYYDLELKVRLITLSFEGYALIWWNEISLQCSGMRRASIESWKELKKRCKIHDLFVKLQKMYQGSRSVDEYFKDGSYSDKSLDY</sequence>
<evidence type="ECO:0000313" key="2">
    <source>
        <dbReference type="Proteomes" id="UP000257109"/>
    </source>
</evidence>
<organism evidence="1 2">
    <name type="scientific">Mucuna pruriens</name>
    <name type="common">Velvet bean</name>
    <name type="synonym">Dolichos pruriens</name>
    <dbReference type="NCBI Taxonomy" id="157652"/>
    <lineage>
        <taxon>Eukaryota</taxon>
        <taxon>Viridiplantae</taxon>
        <taxon>Streptophyta</taxon>
        <taxon>Embryophyta</taxon>
        <taxon>Tracheophyta</taxon>
        <taxon>Spermatophyta</taxon>
        <taxon>Magnoliopsida</taxon>
        <taxon>eudicotyledons</taxon>
        <taxon>Gunneridae</taxon>
        <taxon>Pentapetalae</taxon>
        <taxon>rosids</taxon>
        <taxon>fabids</taxon>
        <taxon>Fabales</taxon>
        <taxon>Fabaceae</taxon>
        <taxon>Papilionoideae</taxon>
        <taxon>50 kb inversion clade</taxon>
        <taxon>NPAAA clade</taxon>
        <taxon>indigoferoid/millettioid clade</taxon>
        <taxon>Phaseoleae</taxon>
        <taxon>Mucuna</taxon>
    </lineage>
</organism>
<name>A0A371GMT3_MUCPR</name>